<keyword evidence="1" id="KW-1133">Transmembrane helix</keyword>
<dbReference type="AlphaFoldDB" id="A0A919K215"/>
<dbReference type="EMBL" id="BOMV01000057">
    <property type="protein sequence ID" value="GIE97585.1"/>
    <property type="molecule type" value="Genomic_DNA"/>
</dbReference>
<protein>
    <recommendedName>
        <fullName evidence="2">DUF1266 domain-containing protein</fullName>
    </recommendedName>
</protein>
<evidence type="ECO:0000313" key="4">
    <source>
        <dbReference type="Proteomes" id="UP000636960"/>
    </source>
</evidence>
<keyword evidence="1" id="KW-0812">Transmembrane</keyword>
<dbReference type="Pfam" id="PF06889">
    <property type="entry name" value="DUF1266"/>
    <property type="match status" value="1"/>
</dbReference>
<organism evidence="3 4">
    <name type="scientific">Paractinoplanes rishiriensis</name>
    <dbReference type="NCBI Taxonomy" id="1050105"/>
    <lineage>
        <taxon>Bacteria</taxon>
        <taxon>Bacillati</taxon>
        <taxon>Actinomycetota</taxon>
        <taxon>Actinomycetes</taxon>
        <taxon>Micromonosporales</taxon>
        <taxon>Micromonosporaceae</taxon>
        <taxon>Paractinoplanes</taxon>
    </lineage>
</organism>
<name>A0A919K215_9ACTN</name>
<keyword evidence="4" id="KW-1185">Reference proteome</keyword>
<keyword evidence="1" id="KW-0472">Membrane</keyword>
<comment type="caution">
    <text evidence="3">The sequence shown here is derived from an EMBL/GenBank/DDBJ whole genome shotgun (WGS) entry which is preliminary data.</text>
</comment>
<feature type="transmembrane region" description="Helical" evidence="1">
    <location>
        <begin position="6"/>
        <end position="24"/>
    </location>
</feature>
<dbReference type="InterPro" id="IPR009677">
    <property type="entry name" value="DUF1266"/>
</dbReference>
<proteinExistence type="predicted"/>
<evidence type="ECO:0000256" key="1">
    <source>
        <dbReference type="SAM" id="Phobius"/>
    </source>
</evidence>
<evidence type="ECO:0000313" key="3">
    <source>
        <dbReference type="EMBL" id="GIE97585.1"/>
    </source>
</evidence>
<feature type="domain" description="DUF1266" evidence="2">
    <location>
        <begin position="91"/>
        <end position="279"/>
    </location>
</feature>
<dbReference type="Proteomes" id="UP000636960">
    <property type="component" value="Unassembled WGS sequence"/>
</dbReference>
<evidence type="ECO:0000259" key="2">
    <source>
        <dbReference type="Pfam" id="PF06889"/>
    </source>
</evidence>
<accession>A0A919K215</accession>
<sequence>MEIPTFVYVVAPLVVLLFVAQIVFKARSAARSARGMARAFRNVVAVNQQQPTTGDLAAALAVGAHMSLNHGVSWNAIKDDANSAQKTYNLLKSQWDVSSAGEFRECIEGLLDDETADPVADFVLAVRRDLGTPDVDTWRRAVTDSARAQGVPETTVDEMTATIERVLSYEERFRADGLLTGDAVVRSLLAYDWARAVNMARWGLQVRYIKEPQAREYVLRAGKQAFGHYDSWADLSAGYALGRVLRFDNDEFDVWYSTVLEPHQTLFSDPASPWLRLPWPARP</sequence>
<reference evidence="3" key="1">
    <citation type="submission" date="2021-01" db="EMBL/GenBank/DDBJ databases">
        <title>Whole genome shotgun sequence of Actinoplanes rishiriensis NBRC 108556.</title>
        <authorList>
            <person name="Komaki H."/>
            <person name="Tamura T."/>
        </authorList>
    </citation>
    <scope>NUCLEOTIDE SEQUENCE</scope>
    <source>
        <strain evidence="3">NBRC 108556</strain>
    </source>
</reference>
<gene>
    <name evidence="3" type="ORF">Ari01nite_50500</name>
</gene>
<dbReference type="RefSeq" id="WP_203784632.1">
    <property type="nucleotide sequence ID" value="NZ_BOMV01000057.1"/>
</dbReference>